<dbReference type="AlphaFoldDB" id="G0QT53"/>
<dbReference type="InterPro" id="IPR000649">
    <property type="entry name" value="IF-2B-related"/>
</dbReference>
<dbReference type="GO" id="GO:0003743">
    <property type="term" value="F:translation initiation factor activity"/>
    <property type="evidence" value="ECO:0007669"/>
    <property type="project" value="UniProtKB-KW"/>
</dbReference>
<dbReference type="InterPro" id="IPR037171">
    <property type="entry name" value="NagB/RpiA_transferase-like"/>
</dbReference>
<dbReference type="PANTHER" id="PTHR10233:SF14">
    <property type="entry name" value="TRANSLATION INITIATION FACTOR EIF-2B SUBUNIT DELTA"/>
    <property type="match status" value="1"/>
</dbReference>
<feature type="non-terminal residue" evidence="11">
    <location>
        <position position="1"/>
    </location>
</feature>
<dbReference type="OMA" id="YAEGIIC"/>
<keyword evidence="5" id="KW-0648">Protein biosynthesis</keyword>
<evidence type="ECO:0000256" key="2">
    <source>
        <dbReference type="ARBA" id="ARBA00007251"/>
    </source>
</evidence>
<evidence type="ECO:0000256" key="5">
    <source>
        <dbReference type="ARBA" id="ARBA00022917"/>
    </source>
</evidence>
<evidence type="ECO:0000313" key="11">
    <source>
        <dbReference type="EMBL" id="EGR31578.1"/>
    </source>
</evidence>
<dbReference type="GO" id="GO:0005829">
    <property type="term" value="C:cytosol"/>
    <property type="evidence" value="ECO:0007669"/>
    <property type="project" value="UniProtKB-SubCell"/>
</dbReference>
<evidence type="ECO:0000256" key="3">
    <source>
        <dbReference type="ARBA" id="ARBA00022490"/>
    </source>
</evidence>
<comment type="subunit">
    <text evidence="8">Component of the translation initiation factor 2B (eIF2B) complex which is a heterodecamer of two sets of five different subunits: alpha, beta, gamma, delta and epsilon. Subunits alpha, beta and delta comprise a regulatory subcomplex and subunits epsilon and gamma comprise a catalytic subcomplex. Within the complex, the hexameric regulatory complex resides at the center, with the two heterodimeric catalytic subcomplexes bound on opposite sides.</text>
</comment>
<dbReference type="Proteomes" id="UP000008983">
    <property type="component" value="Unassembled WGS sequence"/>
</dbReference>
<dbReference type="EMBL" id="GL983843">
    <property type="protein sequence ID" value="EGR31578.1"/>
    <property type="molecule type" value="Genomic_DNA"/>
</dbReference>
<feature type="region of interest" description="Disordered" evidence="10">
    <location>
        <begin position="1"/>
        <end position="37"/>
    </location>
</feature>
<gene>
    <name evidence="11" type="ORF">IMG5_106300</name>
</gene>
<keyword evidence="12" id="KW-1185">Reference proteome</keyword>
<organism evidence="11 12">
    <name type="scientific">Ichthyophthirius multifiliis</name>
    <name type="common">White spot disease agent</name>
    <name type="synonym">Ich</name>
    <dbReference type="NCBI Taxonomy" id="5932"/>
    <lineage>
        <taxon>Eukaryota</taxon>
        <taxon>Sar</taxon>
        <taxon>Alveolata</taxon>
        <taxon>Ciliophora</taxon>
        <taxon>Intramacronucleata</taxon>
        <taxon>Oligohymenophorea</taxon>
        <taxon>Hymenostomatida</taxon>
        <taxon>Ophryoglenina</taxon>
        <taxon>Ichthyophthirius</taxon>
    </lineage>
</organism>
<evidence type="ECO:0000256" key="9">
    <source>
        <dbReference type="RuleBase" id="RU003814"/>
    </source>
</evidence>
<evidence type="ECO:0000256" key="7">
    <source>
        <dbReference type="ARBA" id="ARBA00044356"/>
    </source>
</evidence>
<dbReference type="GeneID" id="14907728"/>
<dbReference type="PANTHER" id="PTHR10233">
    <property type="entry name" value="TRANSLATION INITIATION FACTOR EIF-2B"/>
    <property type="match status" value="1"/>
</dbReference>
<protein>
    <recommendedName>
        <fullName evidence="6">Translation initiation factor eIF2B subunit delta</fullName>
    </recommendedName>
    <alternativeName>
        <fullName evidence="7">eIF2B GDP-GTP exchange factor subunit delta</fullName>
    </alternativeName>
</protein>
<dbReference type="InterPro" id="IPR042529">
    <property type="entry name" value="IF_2B-like_C"/>
</dbReference>
<comment type="similarity">
    <text evidence="2 9">Belongs to the eIF-2B alpha/beta/delta subunits family.</text>
</comment>
<evidence type="ECO:0000256" key="1">
    <source>
        <dbReference type="ARBA" id="ARBA00004514"/>
    </source>
</evidence>
<evidence type="ECO:0000256" key="10">
    <source>
        <dbReference type="SAM" id="MobiDB-lite"/>
    </source>
</evidence>
<dbReference type="OrthoDB" id="10254737at2759"/>
<dbReference type="SUPFAM" id="SSF100950">
    <property type="entry name" value="NagB/RpiA/CoA transferase-like"/>
    <property type="match status" value="1"/>
</dbReference>
<evidence type="ECO:0000256" key="8">
    <source>
        <dbReference type="ARBA" id="ARBA00046432"/>
    </source>
</evidence>
<dbReference type="STRING" id="857967.G0QT53"/>
<dbReference type="InParanoid" id="G0QT53"/>
<keyword evidence="3" id="KW-0963">Cytoplasm</keyword>
<evidence type="ECO:0000256" key="6">
    <source>
        <dbReference type="ARBA" id="ARBA00044147"/>
    </source>
</evidence>
<accession>G0QT53</accession>
<reference evidence="11 12" key="1">
    <citation type="submission" date="2011-07" db="EMBL/GenBank/DDBJ databases">
        <authorList>
            <person name="Coyne R."/>
            <person name="Brami D."/>
            <person name="Johnson J."/>
            <person name="Hostetler J."/>
            <person name="Hannick L."/>
            <person name="Clark T."/>
            <person name="Cassidy-Hanley D."/>
            <person name="Inman J."/>
        </authorList>
    </citation>
    <scope>NUCLEOTIDE SEQUENCE [LARGE SCALE GENOMIC DNA]</scope>
    <source>
        <strain evidence="11 12">G5</strain>
    </source>
</reference>
<dbReference type="RefSeq" id="XP_004035064.1">
    <property type="nucleotide sequence ID" value="XM_004035016.1"/>
</dbReference>
<dbReference type="Pfam" id="PF01008">
    <property type="entry name" value="IF-2B"/>
    <property type="match status" value="1"/>
</dbReference>
<name>G0QT53_ICHMU</name>
<evidence type="ECO:0000256" key="4">
    <source>
        <dbReference type="ARBA" id="ARBA00022540"/>
    </source>
</evidence>
<sequence>DQLQQTEKQTKVEQQEKKYEQKAEPNNNQKIKERNRTSNFISHLVQQKSQTYKEIREKYQKDRHQHILLHQSLIDIGLKFNNNLIMGSNKRCIYLMEALKKLICDFRTNEPDFSFVKELSISIDKIINFIQNFRAISEGMNTAFQYIKQLIGYLYNSQVSIETQQQWLCQQINYFIKQKIYNAQELIIQIGLQFINNGDYILIYAHSQVVESLLIQAHKKGKQFTVIVVDNPPFNEGKQLFNNLTKQGIQCIYTLLSNVPYFIKKTSKIFVGASSMLKNGSLVSRVGTALLSCVSKEHRIPFHVFCESYKFSEKSQLDSLSQNELNVQRQTTNINIIEINLRYDLTPCQNINMVVTEIGPVPPTSVHTIIREFTSNDYVGKIELPKE</sequence>
<comment type="subcellular location">
    <subcellularLocation>
        <location evidence="1">Cytoplasm</location>
        <location evidence="1">Cytosol</location>
    </subcellularLocation>
</comment>
<feature type="compositionally biased region" description="Basic and acidic residues" evidence="10">
    <location>
        <begin position="8"/>
        <end position="23"/>
    </location>
</feature>
<dbReference type="Gene3D" id="3.40.50.10470">
    <property type="entry name" value="Translation initiation factor eif-2b, domain 2"/>
    <property type="match status" value="1"/>
</dbReference>
<proteinExistence type="inferred from homology"/>
<keyword evidence="4" id="KW-0396">Initiation factor</keyword>
<evidence type="ECO:0000313" key="12">
    <source>
        <dbReference type="Proteomes" id="UP000008983"/>
    </source>
</evidence>
<dbReference type="eggNOG" id="KOG1467">
    <property type="taxonomic scope" value="Eukaryota"/>
</dbReference>